<keyword evidence="2" id="KW-0812">Transmembrane</keyword>
<evidence type="ECO:0000313" key="4">
    <source>
        <dbReference type="EMBL" id="RGJ05847.1"/>
    </source>
</evidence>
<proteinExistence type="predicted"/>
<sequence>MSKEKPTTKICKHCKTDIPYDAKICPQCRKKQGTSGCLTAIIIVAAFVIIGSFLGGKGNNASETASNTPTKAETTTAKEITQESTNAPETTADNIPTEYKSALKSAKTYSDSMHMSKSGIFDQLTSEYGGKFTSEAAQYAIDNLVADWNANALSNAKTYSDSMHMSKAAIYDQLISEYGAKFTSDEAQYAVDNLDADWNLNALESAKTYQSTMNMSPAAIHDQLTSEYGGKFTQEEADYAIANLD</sequence>
<feature type="compositionally biased region" description="Low complexity" evidence="1">
    <location>
        <begin position="64"/>
        <end position="83"/>
    </location>
</feature>
<dbReference type="InterPro" id="IPR036388">
    <property type="entry name" value="WH-like_DNA-bd_sf"/>
</dbReference>
<gene>
    <name evidence="4" type="ORF">DXD79_07415</name>
</gene>
<keyword evidence="2" id="KW-1133">Transmembrane helix</keyword>
<keyword evidence="2" id="KW-0472">Membrane</keyword>
<feature type="domain" description="Putative host cell surface-exposed lipoprotein Ltp-like HTH region" evidence="3">
    <location>
        <begin position="147"/>
        <end position="194"/>
    </location>
</feature>
<feature type="region of interest" description="Disordered" evidence="1">
    <location>
        <begin position="60"/>
        <end position="96"/>
    </location>
</feature>
<dbReference type="EMBL" id="QSON01000003">
    <property type="protein sequence ID" value="RGJ05847.1"/>
    <property type="molecule type" value="Genomic_DNA"/>
</dbReference>
<dbReference type="Pfam" id="PF07553">
    <property type="entry name" value="Lipoprotein_Ltp"/>
    <property type="match status" value="3"/>
</dbReference>
<evidence type="ECO:0000313" key="5">
    <source>
        <dbReference type="Proteomes" id="UP000263014"/>
    </source>
</evidence>
<evidence type="ECO:0000256" key="1">
    <source>
        <dbReference type="SAM" id="MobiDB-lite"/>
    </source>
</evidence>
<dbReference type="RefSeq" id="WP_118033110.1">
    <property type="nucleotide sequence ID" value="NZ_QSON01000003.1"/>
</dbReference>
<comment type="caution">
    <text evidence="4">The sequence shown here is derived from an EMBL/GenBank/DDBJ whole genome shotgun (WGS) entry which is preliminary data.</text>
</comment>
<dbReference type="Proteomes" id="UP000263014">
    <property type="component" value="Unassembled WGS sequence"/>
</dbReference>
<dbReference type="Gene3D" id="1.10.10.10">
    <property type="entry name" value="Winged helix-like DNA-binding domain superfamily/Winged helix DNA-binding domain"/>
    <property type="match status" value="3"/>
</dbReference>
<feature type="domain" description="Putative host cell surface-exposed lipoprotein Ltp-like HTH region" evidence="3">
    <location>
        <begin position="98"/>
        <end position="144"/>
    </location>
</feature>
<name>A0A374P9F7_9FIRM</name>
<organism evidence="4 5">
    <name type="scientific">Hungatella hathewayi</name>
    <dbReference type="NCBI Taxonomy" id="154046"/>
    <lineage>
        <taxon>Bacteria</taxon>
        <taxon>Bacillati</taxon>
        <taxon>Bacillota</taxon>
        <taxon>Clostridia</taxon>
        <taxon>Lachnospirales</taxon>
        <taxon>Lachnospiraceae</taxon>
        <taxon>Hungatella</taxon>
    </lineage>
</organism>
<evidence type="ECO:0000259" key="3">
    <source>
        <dbReference type="Pfam" id="PF07553"/>
    </source>
</evidence>
<feature type="compositionally biased region" description="Polar residues" evidence="1">
    <location>
        <begin position="84"/>
        <end position="94"/>
    </location>
</feature>
<dbReference type="AlphaFoldDB" id="A0A374P9F7"/>
<reference evidence="4 5" key="1">
    <citation type="submission" date="2018-08" db="EMBL/GenBank/DDBJ databases">
        <title>A genome reference for cultivated species of the human gut microbiota.</title>
        <authorList>
            <person name="Zou Y."/>
            <person name="Xue W."/>
            <person name="Luo G."/>
        </authorList>
    </citation>
    <scope>NUCLEOTIDE SEQUENCE [LARGE SCALE GENOMIC DNA]</scope>
    <source>
        <strain evidence="4 5">TM09-12</strain>
    </source>
</reference>
<accession>A0A374P9F7</accession>
<evidence type="ECO:0000256" key="2">
    <source>
        <dbReference type="SAM" id="Phobius"/>
    </source>
</evidence>
<feature type="transmembrane region" description="Helical" evidence="2">
    <location>
        <begin position="37"/>
        <end position="56"/>
    </location>
</feature>
<feature type="domain" description="Putative host cell surface-exposed lipoprotein Ltp-like HTH region" evidence="3">
    <location>
        <begin position="197"/>
        <end position="244"/>
    </location>
</feature>
<dbReference type="InterPro" id="IPR011434">
    <property type="entry name" value="Ltp-like_HTH"/>
</dbReference>
<protein>
    <submittedName>
        <fullName evidence="4">Immunity protein</fullName>
    </submittedName>
</protein>